<gene>
    <name evidence="1" type="ORF">G3A50_08065</name>
</gene>
<sequence>MPMIQISFAPGPTTAPEVEPRLAREAARLAQEWLGKDPALTSVAVQRFEPGSWYSGGASLAAQGLAGFWLDIRVTEGTNTKGEKAGFIAATFAAAGEILGPLHTESYVHVFEARADAYGYGGRTQERRYIEARPAPAV</sequence>
<accession>A0A6P1YN68</accession>
<evidence type="ECO:0000313" key="1">
    <source>
        <dbReference type="EMBL" id="QIB33663.1"/>
    </source>
</evidence>
<proteinExistence type="predicted"/>
<dbReference type="Gene3D" id="3.30.429.10">
    <property type="entry name" value="Macrophage Migration Inhibitory Factor"/>
    <property type="match status" value="2"/>
</dbReference>
<evidence type="ECO:0000313" key="2">
    <source>
        <dbReference type="Proteomes" id="UP000464751"/>
    </source>
</evidence>
<dbReference type="RefSeq" id="WP_163074758.1">
    <property type="nucleotide sequence ID" value="NZ_CP048630.1"/>
</dbReference>
<reference evidence="1 2" key="1">
    <citation type="submission" date="2020-02" db="EMBL/GenBank/DDBJ databases">
        <authorList>
            <person name="Li G."/>
        </authorList>
    </citation>
    <scope>NUCLEOTIDE SEQUENCE [LARGE SCALE GENOMIC DNA]</scope>
    <source>
        <strain evidence="1 2">DSM 102029</strain>
    </source>
</reference>
<dbReference type="PANTHER" id="PTHR35530:SF1">
    <property type="entry name" value="2-HYDROXYMUCONATE TAUTOMERASE"/>
    <property type="match status" value="1"/>
</dbReference>
<dbReference type="Proteomes" id="UP000464751">
    <property type="component" value="Chromosome"/>
</dbReference>
<name>A0A6P1YN68_9HYPH</name>
<dbReference type="InterPro" id="IPR014347">
    <property type="entry name" value="Tautomerase/MIF_sf"/>
</dbReference>
<protein>
    <submittedName>
        <fullName evidence="1">4-oxalocrotonate tautomerase</fullName>
    </submittedName>
</protein>
<dbReference type="KEGG" id="apra:G3A50_08065"/>
<dbReference type="AlphaFoldDB" id="A0A6P1YN68"/>
<keyword evidence="2" id="KW-1185">Reference proteome</keyword>
<organism evidence="1 2">
    <name type="scientific">Ancylobacter pratisalsi</name>
    <dbReference type="NCBI Taxonomy" id="1745854"/>
    <lineage>
        <taxon>Bacteria</taxon>
        <taxon>Pseudomonadati</taxon>
        <taxon>Pseudomonadota</taxon>
        <taxon>Alphaproteobacteria</taxon>
        <taxon>Hyphomicrobiales</taxon>
        <taxon>Xanthobacteraceae</taxon>
        <taxon>Ancylobacter</taxon>
    </lineage>
</organism>
<dbReference type="EMBL" id="CP048630">
    <property type="protein sequence ID" value="QIB33663.1"/>
    <property type="molecule type" value="Genomic_DNA"/>
</dbReference>
<dbReference type="SUPFAM" id="SSF55331">
    <property type="entry name" value="Tautomerase/MIF"/>
    <property type="match status" value="1"/>
</dbReference>
<dbReference type="PANTHER" id="PTHR35530">
    <property type="entry name" value="TAUTOMERASE-RELATED"/>
    <property type="match status" value="1"/>
</dbReference>